<keyword evidence="1" id="KW-0472">Membrane</keyword>
<dbReference type="Proteomes" id="UP000237003">
    <property type="component" value="Unassembled WGS sequence"/>
</dbReference>
<evidence type="ECO:0000256" key="1">
    <source>
        <dbReference type="SAM" id="Phobius"/>
    </source>
</evidence>
<sequence>MENDVSKQEILVCYFIVNFITFNLSPAMARTNNNTMIFIIFQTMHAPYAAKSYDYRTLMKQERLPGRDFGVLIK</sequence>
<organism evidence="2 3">
    <name type="scientific">Citrobacter amalonaticus</name>
    <dbReference type="NCBI Taxonomy" id="35703"/>
    <lineage>
        <taxon>Bacteria</taxon>
        <taxon>Pseudomonadati</taxon>
        <taxon>Pseudomonadota</taxon>
        <taxon>Gammaproteobacteria</taxon>
        <taxon>Enterobacterales</taxon>
        <taxon>Enterobacteriaceae</taxon>
        <taxon>Citrobacter</taxon>
    </lineage>
</organism>
<gene>
    <name evidence="2" type="ORF">C3430_17685</name>
</gene>
<name>A0A2S4RV41_CITAM</name>
<keyword evidence="1" id="KW-1133">Transmembrane helix</keyword>
<proteinExistence type="predicted"/>
<comment type="caution">
    <text evidence="2">The sequence shown here is derived from an EMBL/GenBank/DDBJ whole genome shotgun (WGS) entry which is preliminary data.</text>
</comment>
<dbReference type="EMBL" id="PQLX01000006">
    <property type="protein sequence ID" value="POU64015.1"/>
    <property type="molecule type" value="Genomic_DNA"/>
</dbReference>
<reference evidence="2 3" key="1">
    <citation type="submission" date="2018-01" db="EMBL/GenBank/DDBJ databases">
        <title>Complete genome sequences of 14 Citrobacter spp. isolated from plant in Canada.</title>
        <authorList>
            <person name="Bhandare S.G."/>
            <person name="Colavecchio A."/>
            <person name="Jeukens J."/>
            <person name="Emond-Rheault J.-G."/>
            <person name="Freschi L."/>
            <person name="Hamel J."/>
            <person name="Kukavica-Ibrulj I."/>
            <person name="Levesque R."/>
            <person name="Goodridge L."/>
        </authorList>
    </citation>
    <scope>NUCLEOTIDE SEQUENCE [LARGE SCALE GENOMIC DNA]</scope>
    <source>
        <strain evidence="2 3">S1285</strain>
    </source>
</reference>
<protein>
    <submittedName>
        <fullName evidence="2">Uncharacterized protein</fullName>
    </submittedName>
</protein>
<evidence type="ECO:0000313" key="2">
    <source>
        <dbReference type="EMBL" id="POU64015.1"/>
    </source>
</evidence>
<feature type="transmembrane region" description="Helical" evidence="1">
    <location>
        <begin position="12"/>
        <end position="29"/>
    </location>
</feature>
<evidence type="ECO:0000313" key="3">
    <source>
        <dbReference type="Proteomes" id="UP000237003"/>
    </source>
</evidence>
<accession>A0A2S4RV41</accession>
<dbReference type="AlphaFoldDB" id="A0A2S4RV41"/>
<keyword evidence="1" id="KW-0812">Transmembrane</keyword>